<proteinExistence type="predicted"/>
<gene>
    <name evidence="1" type="ORF">BRCON_1127</name>
</gene>
<protein>
    <submittedName>
        <fullName evidence="1">Uncharacterized protein</fullName>
    </submittedName>
</protein>
<dbReference type="AlphaFoldDB" id="A0A2Z4Y439"/>
<reference evidence="1 2" key="1">
    <citation type="submission" date="2018-05" db="EMBL/GenBank/DDBJ databases">
        <title>A metagenomic window into the 2 km-deep terrestrial subsurface aquifer revealed taxonomically and functionally diverse microbial community comprising novel uncultured bacterial lineages.</title>
        <authorList>
            <person name="Kadnikov V.V."/>
            <person name="Mardanov A.V."/>
            <person name="Beletsky A.V."/>
            <person name="Banks D."/>
            <person name="Pimenov N.V."/>
            <person name="Frank Y.A."/>
            <person name="Karnachuk O.V."/>
            <person name="Ravin N.V."/>
        </authorList>
    </citation>
    <scope>NUCLEOTIDE SEQUENCE [LARGE SCALE GENOMIC DNA]</scope>
    <source>
        <strain evidence="1">BY</strain>
    </source>
</reference>
<dbReference type="EMBL" id="CP030759">
    <property type="protein sequence ID" value="AXA35904.1"/>
    <property type="molecule type" value="Genomic_DNA"/>
</dbReference>
<name>A0A2Z4Y439_SUMC1</name>
<dbReference type="Proteomes" id="UP000262583">
    <property type="component" value="Chromosome"/>
</dbReference>
<sequence>MYSHVRIENQDEADGAVVFCASTILVEAAEKSRAGKRRESESRLLCEQSQVLLENLLLW</sequence>
<evidence type="ECO:0000313" key="2">
    <source>
        <dbReference type="Proteomes" id="UP000262583"/>
    </source>
</evidence>
<dbReference type="KEGG" id="schv:BRCON_1127"/>
<organism evidence="1 2">
    <name type="scientific">Sumerlaea chitinivorans</name>
    <dbReference type="NCBI Taxonomy" id="2250252"/>
    <lineage>
        <taxon>Bacteria</taxon>
        <taxon>Candidatus Sumerlaeota</taxon>
        <taxon>Candidatus Sumerlaeia</taxon>
        <taxon>Candidatus Sumerlaeales</taxon>
        <taxon>Candidatus Sumerlaeaceae</taxon>
        <taxon>Candidatus Sumerlaea</taxon>
    </lineage>
</organism>
<evidence type="ECO:0000313" key="1">
    <source>
        <dbReference type="EMBL" id="AXA35904.1"/>
    </source>
</evidence>
<accession>A0A2Z4Y439</accession>